<protein>
    <submittedName>
        <fullName evidence="2">Polysaccharide pyruvyl transferase family protein</fullName>
    </submittedName>
</protein>
<evidence type="ECO:0000313" key="3">
    <source>
        <dbReference type="Proteomes" id="UP000598426"/>
    </source>
</evidence>
<accession>A0ABR8NQ36</accession>
<dbReference type="PANTHER" id="PTHR36836">
    <property type="entry name" value="COLANIC ACID BIOSYNTHESIS PROTEIN WCAK"/>
    <property type="match status" value="1"/>
</dbReference>
<proteinExistence type="predicted"/>
<dbReference type="GO" id="GO:0016740">
    <property type="term" value="F:transferase activity"/>
    <property type="evidence" value="ECO:0007669"/>
    <property type="project" value="UniProtKB-KW"/>
</dbReference>
<dbReference type="EMBL" id="JACXZS010000008">
    <property type="protein sequence ID" value="MBD3942542.1"/>
    <property type="molecule type" value="Genomic_DNA"/>
</dbReference>
<dbReference type="PANTHER" id="PTHR36836:SF1">
    <property type="entry name" value="COLANIC ACID BIOSYNTHESIS PROTEIN WCAK"/>
    <property type="match status" value="1"/>
</dbReference>
<evidence type="ECO:0000313" key="2">
    <source>
        <dbReference type="EMBL" id="MBD3942542.1"/>
    </source>
</evidence>
<dbReference type="InterPro" id="IPR007345">
    <property type="entry name" value="Polysacch_pyruvyl_Trfase"/>
</dbReference>
<dbReference type="Proteomes" id="UP000598426">
    <property type="component" value="Unassembled WGS sequence"/>
</dbReference>
<keyword evidence="3" id="KW-1185">Reference proteome</keyword>
<comment type="caution">
    <text evidence="2">The sequence shown here is derived from an EMBL/GenBank/DDBJ whole genome shotgun (WGS) entry which is preliminary data.</text>
</comment>
<sequence length="420" mass="47294">MAGQTSGYDDGGALLASHPVGAERVEHHTREAEAQPARARRGAFFTKRKKAPFAPAPESIAESDAELKRLLRPRIGLAGSFTHGNYGDELYVRVYEHWLGQWSDLTLLTGLNRPRYFGDIRQKQVDVMDAVVIGGGDLICPYRPRINPDFINPMYLRRPVHVAGIGVELNRSDIDPRVVRRWREFLRHRSIRSVSARDDRSAEWIKKHIRGRRLVSTHPDLVCALPLPPVTRPEGAPILGLVTRHIKHPKEYALMAEVSRLLLAQGWRVRHIIGGVGNHGQKDLENSRLLEVDGKETFHSEDLGDITRALGECSLVLSMKLHTTLVATMYGVPTVCVNPVAKARSFMQSIGREDLVLAPDDRRLIEIVERGVPAVPMDRVEELRAAAIDQLRSLSQQIWDDYRSESPARERLLPRTVPVR</sequence>
<organism evidence="2 3">
    <name type="scientific">Microbacterium helvum</name>
    <dbReference type="NCBI Taxonomy" id="2773713"/>
    <lineage>
        <taxon>Bacteria</taxon>
        <taxon>Bacillati</taxon>
        <taxon>Actinomycetota</taxon>
        <taxon>Actinomycetes</taxon>
        <taxon>Micrococcales</taxon>
        <taxon>Microbacteriaceae</taxon>
        <taxon>Microbacterium</taxon>
    </lineage>
</organism>
<feature type="domain" description="Polysaccharide pyruvyl transferase" evidence="1">
    <location>
        <begin position="85"/>
        <end position="338"/>
    </location>
</feature>
<reference evidence="2 3" key="1">
    <citation type="submission" date="2020-09" db="EMBL/GenBank/DDBJ databases">
        <title>Isolation and identification of active actinomycetes.</title>
        <authorList>
            <person name="Li X."/>
        </authorList>
    </citation>
    <scope>NUCLEOTIDE SEQUENCE [LARGE SCALE GENOMIC DNA]</scope>
    <source>
        <strain evidence="2 3">NEAU-LLC</strain>
    </source>
</reference>
<name>A0ABR8NQ36_9MICO</name>
<evidence type="ECO:0000259" key="1">
    <source>
        <dbReference type="Pfam" id="PF04230"/>
    </source>
</evidence>
<keyword evidence="2" id="KW-0808">Transferase</keyword>
<gene>
    <name evidence="2" type="ORF">IF188_12625</name>
</gene>
<dbReference type="Pfam" id="PF04230">
    <property type="entry name" value="PS_pyruv_trans"/>
    <property type="match status" value="1"/>
</dbReference>